<keyword evidence="2 4" id="KW-0378">Hydrolase</keyword>
<gene>
    <name evidence="6" type="ORF">PDESU_00524</name>
</gene>
<organism evidence="6 7">
    <name type="scientific">Pontiella desulfatans</name>
    <dbReference type="NCBI Taxonomy" id="2750659"/>
    <lineage>
        <taxon>Bacteria</taxon>
        <taxon>Pseudomonadati</taxon>
        <taxon>Kiritimatiellota</taxon>
        <taxon>Kiritimatiellia</taxon>
        <taxon>Kiritimatiellales</taxon>
        <taxon>Pontiellaceae</taxon>
        <taxon>Pontiella</taxon>
    </lineage>
</organism>
<dbReference type="RefSeq" id="WP_136077682.1">
    <property type="nucleotide sequence ID" value="NZ_CAAHFG010000001.1"/>
</dbReference>
<evidence type="ECO:0000313" key="6">
    <source>
        <dbReference type="EMBL" id="VGO11976.1"/>
    </source>
</evidence>
<dbReference type="AlphaFoldDB" id="A0A6C2TXJ3"/>
<dbReference type="GO" id="GO:0005975">
    <property type="term" value="P:carbohydrate metabolic process"/>
    <property type="evidence" value="ECO:0007669"/>
    <property type="project" value="InterPro"/>
</dbReference>
<dbReference type="InterPro" id="IPR006710">
    <property type="entry name" value="Glyco_hydro_43"/>
</dbReference>
<accession>A0A6C2TXJ3</accession>
<dbReference type="Gene3D" id="2.115.10.20">
    <property type="entry name" value="Glycosyl hydrolase domain, family 43"/>
    <property type="match status" value="1"/>
</dbReference>
<dbReference type="GO" id="GO:0004553">
    <property type="term" value="F:hydrolase activity, hydrolyzing O-glycosyl compounds"/>
    <property type="evidence" value="ECO:0007669"/>
    <property type="project" value="InterPro"/>
</dbReference>
<evidence type="ECO:0000256" key="1">
    <source>
        <dbReference type="ARBA" id="ARBA00009865"/>
    </source>
</evidence>
<evidence type="ECO:0000313" key="7">
    <source>
        <dbReference type="Proteomes" id="UP000366872"/>
    </source>
</evidence>
<dbReference type="InterPro" id="IPR023296">
    <property type="entry name" value="Glyco_hydro_beta-prop_sf"/>
</dbReference>
<proteinExistence type="inferred from homology"/>
<feature type="signal peptide" evidence="5">
    <location>
        <begin position="1"/>
        <end position="18"/>
    </location>
</feature>
<comment type="similarity">
    <text evidence="1 4">Belongs to the glycosyl hydrolase 43 family.</text>
</comment>
<dbReference type="Pfam" id="PF04616">
    <property type="entry name" value="Glyco_hydro_43"/>
    <property type="match status" value="1"/>
</dbReference>
<keyword evidence="7" id="KW-1185">Reference proteome</keyword>
<sequence>MKQYLKLIVLTLFAGSFAAEHAYASIASGEIWRDDRGVHINAHGGGILRHKNTYYWFGEHKIEGKAGNRAHVGVHVYSSKNLQDWSDCGIALNVSNDPKSEITKGCILERPKVVFNEKTRKFVMWFHLEHKDAKPQPYSTARSAVAVADEVTGPYTFLHSLRGTPENWPINFPEEMRNQFDVKDDYYHGSASWEEKAETHQRGLAVNTCFHEGQMSRDQTVFVDDDGTAYHIAASEHNATLHIRELNESYTGYTGKYIRIFPGRYHEAPAVFKREGKYYLISSGCTGWAPNAARSAVADDIMGEWTELGNPCVGINPGNNMGPEKTFGAQSTFVLPVTGKKDAYIAMFDIWSPGNAIDGRYVWLPIEFADEGFYVPWKSAWSISSFEDMEN</sequence>
<dbReference type="CDD" id="cd18825">
    <property type="entry name" value="GH43_CtGH43-like"/>
    <property type="match status" value="1"/>
</dbReference>
<keyword evidence="5" id="KW-0732">Signal</keyword>
<evidence type="ECO:0000256" key="2">
    <source>
        <dbReference type="ARBA" id="ARBA00022801"/>
    </source>
</evidence>
<dbReference type="PANTHER" id="PTHR22925:SF3">
    <property type="entry name" value="GLYCOSYL HYDROLASE FAMILY PROTEIN 43"/>
    <property type="match status" value="1"/>
</dbReference>
<evidence type="ECO:0008006" key="8">
    <source>
        <dbReference type="Google" id="ProtNLM"/>
    </source>
</evidence>
<keyword evidence="3 4" id="KW-0326">Glycosidase</keyword>
<evidence type="ECO:0000256" key="5">
    <source>
        <dbReference type="SAM" id="SignalP"/>
    </source>
</evidence>
<evidence type="ECO:0000256" key="3">
    <source>
        <dbReference type="ARBA" id="ARBA00023295"/>
    </source>
</evidence>
<dbReference type="SUPFAM" id="SSF75005">
    <property type="entry name" value="Arabinanase/levansucrase/invertase"/>
    <property type="match status" value="1"/>
</dbReference>
<dbReference type="Proteomes" id="UP000366872">
    <property type="component" value="Unassembled WGS sequence"/>
</dbReference>
<evidence type="ECO:0000256" key="4">
    <source>
        <dbReference type="RuleBase" id="RU361187"/>
    </source>
</evidence>
<protein>
    <recommendedName>
        <fullName evidence="8">Beta-glucanase</fullName>
    </recommendedName>
</protein>
<dbReference type="EMBL" id="CAAHFG010000001">
    <property type="protein sequence ID" value="VGO11976.1"/>
    <property type="molecule type" value="Genomic_DNA"/>
</dbReference>
<reference evidence="6 7" key="1">
    <citation type="submission" date="2019-04" db="EMBL/GenBank/DDBJ databases">
        <authorList>
            <person name="Van Vliet M D."/>
        </authorList>
    </citation>
    <scope>NUCLEOTIDE SEQUENCE [LARGE SCALE GENOMIC DNA]</scope>
    <source>
        <strain evidence="6 7">F1</strain>
    </source>
</reference>
<dbReference type="PANTHER" id="PTHR22925">
    <property type="entry name" value="GLYCOSYL HYDROLASE 43 FAMILY MEMBER"/>
    <property type="match status" value="1"/>
</dbReference>
<name>A0A6C2TXJ3_PONDE</name>
<feature type="chain" id="PRO_5025431278" description="Beta-glucanase" evidence="5">
    <location>
        <begin position="19"/>
        <end position="391"/>
    </location>
</feature>